<feature type="transmembrane region" description="Helical" evidence="9">
    <location>
        <begin position="59"/>
        <end position="79"/>
    </location>
</feature>
<dbReference type="InterPro" id="IPR006153">
    <property type="entry name" value="Cation/H_exchanger_TM"/>
</dbReference>
<comment type="caution">
    <text evidence="11">The sequence shown here is derived from an EMBL/GenBank/DDBJ whole genome shotgun (WGS) entry which is preliminary data.</text>
</comment>
<dbReference type="PANTHER" id="PTHR43562:SF1">
    <property type="entry name" value="NA(+)_H(+) ANTIPORTER YJBQ-RELATED"/>
    <property type="match status" value="1"/>
</dbReference>
<evidence type="ECO:0000256" key="5">
    <source>
        <dbReference type="ARBA" id="ARBA00022692"/>
    </source>
</evidence>
<evidence type="ECO:0000256" key="8">
    <source>
        <dbReference type="ARBA" id="ARBA00023136"/>
    </source>
</evidence>
<dbReference type="Pfam" id="PF00999">
    <property type="entry name" value="Na_H_Exchanger"/>
    <property type="match status" value="1"/>
</dbReference>
<keyword evidence="4" id="KW-0633">Potassium transport</keyword>
<feature type="transmembrane region" description="Helical" evidence="9">
    <location>
        <begin position="193"/>
        <end position="210"/>
    </location>
</feature>
<evidence type="ECO:0000256" key="4">
    <source>
        <dbReference type="ARBA" id="ARBA00022538"/>
    </source>
</evidence>
<dbReference type="InterPro" id="IPR006037">
    <property type="entry name" value="RCK_C"/>
</dbReference>
<evidence type="ECO:0000313" key="11">
    <source>
        <dbReference type="EMBL" id="MBK6266121.1"/>
    </source>
</evidence>
<dbReference type="PROSITE" id="PS51202">
    <property type="entry name" value="RCK_C"/>
    <property type="match status" value="1"/>
</dbReference>
<protein>
    <submittedName>
        <fullName evidence="11">Cation:proton antiporter</fullName>
    </submittedName>
</protein>
<keyword evidence="12" id="KW-1185">Reference proteome</keyword>
<dbReference type="RefSeq" id="WP_201431801.1">
    <property type="nucleotide sequence ID" value="NZ_JAEQBW010000006.1"/>
</dbReference>
<feature type="transmembrane region" description="Helical" evidence="9">
    <location>
        <begin position="6"/>
        <end position="26"/>
    </location>
</feature>
<evidence type="ECO:0000256" key="3">
    <source>
        <dbReference type="ARBA" id="ARBA00022449"/>
    </source>
</evidence>
<dbReference type="InterPro" id="IPR038770">
    <property type="entry name" value="Na+/solute_symporter_sf"/>
</dbReference>
<evidence type="ECO:0000256" key="9">
    <source>
        <dbReference type="SAM" id="Phobius"/>
    </source>
</evidence>
<keyword evidence="3" id="KW-0050">Antiport</keyword>
<dbReference type="Proteomes" id="UP000611723">
    <property type="component" value="Unassembled WGS sequence"/>
</dbReference>
<dbReference type="InterPro" id="IPR036721">
    <property type="entry name" value="RCK_C_sf"/>
</dbReference>
<feature type="transmembrane region" description="Helical" evidence="9">
    <location>
        <begin position="316"/>
        <end position="339"/>
    </location>
</feature>
<dbReference type="PANTHER" id="PTHR43562">
    <property type="entry name" value="NAPA-TYPE SODIUM/HYDROGEN ANTIPORTER"/>
    <property type="match status" value="1"/>
</dbReference>
<feature type="domain" description="RCK C-terminal" evidence="10">
    <location>
        <begin position="539"/>
        <end position="619"/>
    </location>
</feature>
<keyword evidence="6 9" id="KW-1133">Transmembrane helix</keyword>
<feature type="transmembrane region" description="Helical" evidence="9">
    <location>
        <begin position="128"/>
        <end position="149"/>
    </location>
</feature>
<evidence type="ECO:0000256" key="7">
    <source>
        <dbReference type="ARBA" id="ARBA00023065"/>
    </source>
</evidence>
<evidence type="ECO:0000259" key="10">
    <source>
        <dbReference type="PROSITE" id="PS51202"/>
    </source>
</evidence>
<keyword evidence="8 9" id="KW-0472">Membrane</keyword>
<dbReference type="SUPFAM" id="SSF116726">
    <property type="entry name" value="TrkA C-terminal domain-like"/>
    <property type="match status" value="1"/>
</dbReference>
<feature type="transmembrane region" description="Helical" evidence="9">
    <location>
        <begin position="377"/>
        <end position="397"/>
    </location>
</feature>
<dbReference type="Gene3D" id="3.40.50.720">
    <property type="entry name" value="NAD(P)-binding Rossmann-like Domain"/>
    <property type="match status" value="1"/>
</dbReference>
<organism evidence="11 12">
    <name type="scientific">Marivirga aurantiaca</name>
    <dbReference type="NCBI Taxonomy" id="2802615"/>
    <lineage>
        <taxon>Bacteria</taxon>
        <taxon>Pseudomonadati</taxon>
        <taxon>Bacteroidota</taxon>
        <taxon>Cytophagia</taxon>
        <taxon>Cytophagales</taxon>
        <taxon>Marivirgaceae</taxon>
        <taxon>Marivirga</taxon>
    </lineage>
</organism>
<dbReference type="GO" id="GO:0008324">
    <property type="term" value="F:monoatomic cation transmembrane transporter activity"/>
    <property type="evidence" value="ECO:0007669"/>
    <property type="project" value="InterPro"/>
</dbReference>
<keyword evidence="2" id="KW-0813">Transport</keyword>
<feature type="transmembrane region" description="Helical" evidence="9">
    <location>
        <begin position="100"/>
        <end position="122"/>
    </location>
</feature>
<dbReference type="Gene3D" id="3.30.70.1450">
    <property type="entry name" value="Regulator of K+ conductance, C-terminal domain"/>
    <property type="match status" value="1"/>
</dbReference>
<dbReference type="Gene3D" id="1.20.1530.20">
    <property type="match status" value="1"/>
</dbReference>
<proteinExistence type="predicted"/>
<keyword evidence="4" id="KW-0630">Potassium</keyword>
<evidence type="ECO:0000256" key="1">
    <source>
        <dbReference type="ARBA" id="ARBA00004141"/>
    </source>
</evidence>
<name>A0A934X085_9BACT</name>
<dbReference type="GO" id="GO:0015297">
    <property type="term" value="F:antiporter activity"/>
    <property type="evidence" value="ECO:0007669"/>
    <property type="project" value="UniProtKB-KW"/>
</dbReference>
<dbReference type="GO" id="GO:1902600">
    <property type="term" value="P:proton transmembrane transport"/>
    <property type="evidence" value="ECO:0007669"/>
    <property type="project" value="InterPro"/>
</dbReference>
<feature type="transmembrane region" description="Helical" evidence="9">
    <location>
        <begin position="351"/>
        <end position="371"/>
    </location>
</feature>
<dbReference type="AlphaFoldDB" id="A0A934X085"/>
<dbReference type="GO" id="GO:0016020">
    <property type="term" value="C:membrane"/>
    <property type="evidence" value="ECO:0007669"/>
    <property type="project" value="UniProtKB-SubCell"/>
</dbReference>
<dbReference type="SUPFAM" id="SSF51735">
    <property type="entry name" value="NAD(P)-binding Rossmann-fold domains"/>
    <property type="match status" value="1"/>
</dbReference>
<feature type="transmembrane region" description="Helical" evidence="9">
    <location>
        <begin position="161"/>
        <end position="181"/>
    </location>
</feature>
<evidence type="ECO:0000256" key="2">
    <source>
        <dbReference type="ARBA" id="ARBA00022448"/>
    </source>
</evidence>
<accession>A0A934X085</accession>
<dbReference type="InterPro" id="IPR036291">
    <property type="entry name" value="NAD(P)-bd_dom_sf"/>
</dbReference>
<sequence>MESLNYWPLLIILIIAWIVPLVLSWFEITKVPSVIVEIMMGVIIGPFVLNIVWDIPILAFLAETGFLFLIFLAGLEIDVDKILASFPKGKIRRVDLLKNSLLLALFIYFGSLFLSLPFAWLISQFIEVDIVFFALLLPTVALSITAPILKADGEMTRKFGQIMLMEGAIATVMSIIIISVYSGVLKNGFQVELLLFSIIFIAFTVVYILGKKLSKQRRIQTLLYRLEHAASQIRVRGTVALLLLFVVIAHLINTELAMGAFFAGILMSLFVHKERSALLFKLDGMSYGFFIPIFFIMVGVNLNLSALTQFQESIPFVITLLLGFFITQIIPALIMVKVFGLKKALAGGMLLSARMGIAIATAQIGLSLGVIDSAANAGIVIASILASLIAPVGYRFFKDEKEAYYDIYILGGSKTSLLLAERLKMHDISCLSIIQRRDLVPDYDRKNLQFKYVDNITEEVVNSLGLRVADLVIILTESKILNLEITKFIKFKLKHSNIITRRQSADRELLEHSTDIKFIDGDEVMASHVESMIVTPDAISSLSSSFENYRVEEIRITQKELHKKMVKEIAFPPSGSLVIQRRAGEIFIPHGDTKLLLGDFMTVIGNHNALSDFREILDVKD</sequence>
<keyword evidence="7" id="KW-0406">Ion transport</keyword>
<comment type="subcellular location">
    <subcellularLocation>
        <location evidence="1">Membrane</location>
        <topology evidence="1">Multi-pass membrane protein</topology>
    </subcellularLocation>
</comment>
<dbReference type="Pfam" id="PF02080">
    <property type="entry name" value="TrkA_C"/>
    <property type="match status" value="1"/>
</dbReference>
<keyword evidence="5 9" id="KW-0812">Transmembrane</keyword>
<dbReference type="GO" id="GO:0006813">
    <property type="term" value="P:potassium ion transport"/>
    <property type="evidence" value="ECO:0007669"/>
    <property type="project" value="UniProtKB-KW"/>
</dbReference>
<dbReference type="EMBL" id="JAEQBW010000006">
    <property type="protein sequence ID" value="MBK6266121.1"/>
    <property type="molecule type" value="Genomic_DNA"/>
</dbReference>
<dbReference type="InterPro" id="IPR003148">
    <property type="entry name" value="RCK_N"/>
</dbReference>
<feature type="transmembrane region" description="Helical" evidence="9">
    <location>
        <begin position="284"/>
        <end position="304"/>
    </location>
</feature>
<evidence type="ECO:0000313" key="12">
    <source>
        <dbReference type="Proteomes" id="UP000611723"/>
    </source>
</evidence>
<reference evidence="11" key="1">
    <citation type="submission" date="2021-01" db="EMBL/GenBank/DDBJ databases">
        <title>Marivirga aurantiaca sp. nov., isolated from intertidal surface sediments.</title>
        <authorList>
            <person name="Zhang M."/>
        </authorList>
    </citation>
    <scope>NUCLEOTIDE SEQUENCE</scope>
    <source>
        <strain evidence="11">S37H4</strain>
    </source>
</reference>
<gene>
    <name evidence="11" type="ORF">JKA74_13840</name>
</gene>
<dbReference type="Pfam" id="PF02254">
    <property type="entry name" value="TrkA_N"/>
    <property type="match status" value="1"/>
</dbReference>
<feature type="transmembrane region" description="Helical" evidence="9">
    <location>
        <begin position="256"/>
        <end position="272"/>
    </location>
</feature>
<evidence type="ECO:0000256" key="6">
    <source>
        <dbReference type="ARBA" id="ARBA00022989"/>
    </source>
</evidence>
<feature type="transmembrane region" description="Helical" evidence="9">
    <location>
        <begin position="33"/>
        <end position="53"/>
    </location>
</feature>